<dbReference type="Gene3D" id="2.60.40.1360">
    <property type="match status" value="1"/>
</dbReference>
<dbReference type="Gene3D" id="1.20.1270.50">
    <property type="entry name" value="Glycoside hydrolase family 38, central domain"/>
    <property type="match status" value="1"/>
</dbReference>
<sequence>MRLKRTVATVATLAIITICFGIYLTMDLAIFPNRKTSIQQEFQDNKWLHFEGRLKQLEKDLNKNHDAVGEIKQAIRHILPSSTENSNKIVKTIEEPMGMPAPISEMIFDSSCPIKVTYPPRNDIQMLEMYKDMKFDNPDGGVWKQGWNININENMWNKHHKLKVFVVPHSHNDPGWIKTFEEYYDSQTRNILNNMVDKLPEDPRRKFIWAEISYFSMWWKDLPAHKRDVVKKLIKSNQLEIVTGGWVMNDEANSHWISIANQLYEGHQWLHMNLNYTPVSSWSIDPFGMSATQPVLLKEIGLKNMLIQRVHYSVKKQLASQKDLEFKWRQLWDGTGETEIFTHMMPFYSYDIPHTCGPDPKICCQFDFRRLPNHGLNCPWRIRPQPITDANVQERSITLLDQYRKKSQLYKTNVVLAPLGDDFRYDHSVEWDVQYNNYQKLFDYMNSNRNLHVQAQFGTLTDYFNAVKAEKKLSEFSSLSGDFFTYADRDDHYWSGYYTSRPFYKRMDRILLYYIRSAEILLSLAHISGKPGSKWIAHKENGLDTIMTEARQALALFQHHDGVTGTAKDAVVNDYGQKMLDAILKCQNVVQRCTNLLLDGLGADNQASETIFYNVDDLRQKQDSLPEQYTITIGSEVSVKKVVIYNALTFNRHETVSFLVSTPFVEVLGYNDKRIPCQIAPIFEHLASMSQSKYKVSFVVNIPALSLVRYIINAINENEMPMESSLSTVQIYNLQADVEAPKGFENVDISLSPSEFTIQNARVTASFSEMGLLKAMRIGHQTYPVHLDFAKYGVQQQAERSGAYLFLPNGQATPLAASNTVVKVITGPIYSSVSVKIPYVQHTVTLFNTTGADSLGLEIENIVDIKETNNFELVMRFSTKINSTNEYFTDLNGYQVLRRKRFKKLPLQANYYPIPTGAYIEDSDTRLTLLTGSPGGGASLRSGEIEVMLDRRLMQDDNRGLGQGVVDNRPTRNIFRLLLERKTHKCQTTSDNHPSGFHTISAHVALETMMNPLMRMLRTDDNDVTSQTGYTPITTEFGVDMGLSSLKTGVILDNKEYLGMILHRKYLDICFSDRVLLKQFPLSDGTVNISGILPPSVANSKINRAPLTFLSIQESVDVQKKIPICPMDTKAFLLHR</sequence>
<dbReference type="Pfam" id="PF07748">
    <property type="entry name" value="Glyco_hydro_38C"/>
    <property type="match status" value="1"/>
</dbReference>
<comment type="cofactor">
    <cofactor evidence="7">
        <name>Zn(2+)</name>
        <dbReference type="ChEBI" id="CHEBI:29105"/>
    </cofactor>
    <text evidence="7">Binds 1 zinc ion per subunit.</text>
</comment>
<evidence type="ECO:0000313" key="9">
    <source>
        <dbReference type="Proteomes" id="UP000695000"/>
    </source>
</evidence>
<proteinExistence type="inferred from homology"/>
<dbReference type="InterPro" id="IPR028995">
    <property type="entry name" value="Glyco_hydro_57/38_cen_sf"/>
</dbReference>
<dbReference type="SUPFAM" id="SSF74650">
    <property type="entry name" value="Galactose mutarotase-like"/>
    <property type="match status" value="1"/>
</dbReference>
<evidence type="ECO:0000256" key="4">
    <source>
        <dbReference type="ARBA" id="ARBA00022833"/>
    </source>
</evidence>
<keyword evidence="6 7" id="KW-0326">Glycosidase</keyword>
<comment type="similarity">
    <text evidence="1 7">Belongs to the glycosyl hydrolase 38 family.</text>
</comment>
<name>A0ABM1MPT1_NICVS</name>
<dbReference type="Gene3D" id="2.60.40.1180">
    <property type="entry name" value="Golgi alpha-mannosidase II"/>
    <property type="match status" value="1"/>
</dbReference>
<keyword evidence="2 7" id="KW-0479">Metal-binding</keyword>
<dbReference type="InterPro" id="IPR037094">
    <property type="entry name" value="Glyco_hydro_38_cen_sf"/>
</dbReference>
<keyword evidence="4 7" id="KW-0862">Zinc</keyword>
<dbReference type="EC" id="3.2.1.-" evidence="7"/>
<keyword evidence="5" id="KW-1015">Disulfide bond</keyword>
<evidence type="ECO:0000259" key="8">
    <source>
        <dbReference type="SMART" id="SM00872"/>
    </source>
</evidence>
<dbReference type="RefSeq" id="XP_017776581.1">
    <property type="nucleotide sequence ID" value="XM_017921092.1"/>
</dbReference>
<dbReference type="PANTHER" id="PTHR11607:SF3">
    <property type="entry name" value="LYSOSOMAL ALPHA-MANNOSIDASE"/>
    <property type="match status" value="1"/>
</dbReference>
<dbReference type="InterPro" id="IPR011013">
    <property type="entry name" value="Gal_mutarotase_sf_dom"/>
</dbReference>
<dbReference type="Pfam" id="PF01074">
    <property type="entry name" value="Glyco_hydro_38N"/>
    <property type="match status" value="1"/>
</dbReference>
<dbReference type="InterPro" id="IPR027291">
    <property type="entry name" value="Glyco_hydro_38_N_sf"/>
</dbReference>
<dbReference type="Proteomes" id="UP000695000">
    <property type="component" value="Unplaced"/>
</dbReference>
<dbReference type="Gene3D" id="3.20.110.10">
    <property type="entry name" value="Glycoside hydrolase 38, N terminal domain"/>
    <property type="match status" value="1"/>
</dbReference>
<dbReference type="Gene3D" id="2.70.98.30">
    <property type="entry name" value="Golgi alpha-mannosidase II, domain 4"/>
    <property type="match status" value="1"/>
</dbReference>
<keyword evidence="3 7" id="KW-0378">Hydrolase</keyword>
<dbReference type="SMART" id="SM00872">
    <property type="entry name" value="Alpha-mann_mid"/>
    <property type="match status" value="1"/>
</dbReference>
<dbReference type="InterPro" id="IPR050843">
    <property type="entry name" value="Glycosyl_Hydrlase_38"/>
</dbReference>
<evidence type="ECO:0000313" key="10">
    <source>
        <dbReference type="RefSeq" id="XP_017776581.1"/>
    </source>
</evidence>
<dbReference type="SUPFAM" id="SSF88713">
    <property type="entry name" value="Glycoside hydrolase/deacetylase"/>
    <property type="match status" value="1"/>
</dbReference>
<dbReference type="CDD" id="cd10809">
    <property type="entry name" value="GH38N_AMII_GMII_SfManIII_like"/>
    <property type="match status" value="1"/>
</dbReference>
<dbReference type="InterPro" id="IPR011330">
    <property type="entry name" value="Glyco_hydro/deAcase_b/a-brl"/>
</dbReference>
<reference evidence="10" key="1">
    <citation type="submission" date="2025-08" db="UniProtKB">
        <authorList>
            <consortium name="RefSeq"/>
        </authorList>
    </citation>
    <scope>IDENTIFICATION</scope>
    <source>
        <tissue evidence="10">Whole Larva</tissue>
    </source>
</reference>
<evidence type="ECO:0000256" key="3">
    <source>
        <dbReference type="ARBA" id="ARBA00022801"/>
    </source>
</evidence>
<organism evidence="9 10">
    <name type="scientific">Nicrophorus vespilloides</name>
    <name type="common">Boreal carrion beetle</name>
    <dbReference type="NCBI Taxonomy" id="110193"/>
    <lineage>
        <taxon>Eukaryota</taxon>
        <taxon>Metazoa</taxon>
        <taxon>Ecdysozoa</taxon>
        <taxon>Arthropoda</taxon>
        <taxon>Hexapoda</taxon>
        <taxon>Insecta</taxon>
        <taxon>Pterygota</taxon>
        <taxon>Neoptera</taxon>
        <taxon>Endopterygota</taxon>
        <taxon>Coleoptera</taxon>
        <taxon>Polyphaga</taxon>
        <taxon>Staphyliniformia</taxon>
        <taxon>Silphidae</taxon>
        <taxon>Nicrophorinae</taxon>
        <taxon>Nicrophorus</taxon>
    </lineage>
</organism>
<evidence type="ECO:0000256" key="6">
    <source>
        <dbReference type="ARBA" id="ARBA00023295"/>
    </source>
</evidence>
<dbReference type="InterPro" id="IPR013780">
    <property type="entry name" value="Glyco_hydro_b"/>
</dbReference>
<dbReference type="Pfam" id="PF09261">
    <property type="entry name" value="Alpha-mann_mid"/>
    <property type="match status" value="1"/>
</dbReference>
<dbReference type="SUPFAM" id="SSF88688">
    <property type="entry name" value="Families 57/38 glycoside transferase middle domain"/>
    <property type="match status" value="1"/>
</dbReference>
<feature type="domain" description="Glycoside hydrolase family 38 central" evidence="8">
    <location>
        <begin position="492"/>
        <end position="579"/>
    </location>
</feature>
<evidence type="ECO:0000256" key="2">
    <source>
        <dbReference type="ARBA" id="ARBA00022723"/>
    </source>
</evidence>
<dbReference type="InterPro" id="IPR000602">
    <property type="entry name" value="Glyco_hydro_38_N"/>
</dbReference>
<keyword evidence="9" id="KW-1185">Reference proteome</keyword>
<dbReference type="InterPro" id="IPR011682">
    <property type="entry name" value="Glyco_hydro_38_C"/>
</dbReference>
<evidence type="ECO:0000256" key="5">
    <source>
        <dbReference type="ARBA" id="ARBA00023157"/>
    </source>
</evidence>
<protein>
    <recommendedName>
        <fullName evidence="7">Alpha-mannosidase</fullName>
        <ecNumber evidence="7">3.2.1.-</ecNumber>
    </recommendedName>
</protein>
<dbReference type="PANTHER" id="PTHR11607">
    <property type="entry name" value="ALPHA-MANNOSIDASE"/>
    <property type="match status" value="1"/>
</dbReference>
<dbReference type="InterPro" id="IPR015341">
    <property type="entry name" value="Glyco_hydro_38_cen"/>
</dbReference>
<dbReference type="GeneID" id="108562674"/>
<evidence type="ECO:0000256" key="1">
    <source>
        <dbReference type="ARBA" id="ARBA00009792"/>
    </source>
</evidence>
<gene>
    <name evidence="10" type="primary">LOC108562674</name>
</gene>
<evidence type="ECO:0000256" key="7">
    <source>
        <dbReference type="RuleBase" id="RU361199"/>
    </source>
</evidence>
<accession>A0ABM1MPT1</accession>